<dbReference type="InterPro" id="IPR004681">
    <property type="entry name" value="TRAP_DctM"/>
</dbReference>
<organism evidence="10 11">
    <name type="scientific">Piscinibacter terrae</name>
    <dbReference type="NCBI Taxonomy" id="2496871"/>
    <lineage>
        <taxon>Bacteria</taxon>
        <taxon>Pseudomonadati</taxon>
        <taxon>Pseudomonadota</taxon>
        <taxon>Betaproteobacteria</taxon>
        <taxon>Burkholderiales</taxon>
        <taxon>Sphaerotilaceae</taxon>
        <taxon>Piscinibacter</taxon>
    </lineage>
</organism>
<comment type="similarity">
    <text evidence="7">Belongs to the TRAP transporter large permease family.</text>
</comment>
<reference evidence="10 11" key="2">
    <citation type="submission" date="2018-12" db="EMBL/GenBank/DDBJ databases">
        <title>Rhizobacter gummiphilus sp. nov., a rubber-degrading bacterium isolated from the soil of a botanical garden in Japan.</title>
        <authorList>
            <person name="Shunsuke S.S."/>
        </authorList>
    </citation>
    <scope>NUCLEOTIDE SEQUENCE [LARGE SCALE GENOMIC DNA]</scope>
    <source>
        <strain evidence="10 11">S-16</strain>
    </source>
</reference>
<keyword evidence="2" id="KW-1003">Cell membrane</keyword>
<evidence type="ECO:0000256" key="3">
    <source>
        <dbReference type="ARBA" id="ARBA00022519"/>
    </source>
</evidence>
<keyword evidence="7" id="KW-0813">Transport</keyword>
<evidence type="ECO:0000256" key="5">
    <source>
        <dbReference type="ARBA" id="ARBA00022989"/>
    </source>
</evidence>
<evidence type="ECO:0000313" key="10">
    <source>
        <dbReference type="EMBL" id="RQP24746.1"/>
    </source>
</evidence>
<keyword evidence="6 7" id="KW-0472">Membrane</keyword>
<dbReference type="Proteomes" id="UP000267464">
    <property type="component" value="Unassembled WGS sequence"/>
</dbReference>
<dbReference type="AlphaFoldDB" id="A0A3N7HTX9"/>
<feature type="transmembrane region" description="Helical" evidence="7">
    <location>
        <begin position="296"/>
        <end position="317"/>
    </location>
</feature>
<feature type="transmembrane region" description="Helical" evidence="7">
    <location>
        <begin position="52"/>
        <end position="79"/>
    </location>
</feature>
<dbReference type="OrthoDB" id="9796052at2"/>
<feature type="transmembrane region" description="Helical" evidence="7">
    <location>
        <begin position="12"/>
        <end position="40"/>
    </location>
</feature>
<feature type="transmembrane region" description="Helical" evidence="7">
    <location>
        <begin position="225"/>
        <end position="247"/>
    </location>
</feature>
<gene>
    <name evidence="10" type="ORF">DZC73_07595</name>
</gene>
<feature type="transmembrane region" description="Helical" evidence="7">
    <location>
        <begin position="189"/>
        <end position="205"/>
    </location>
</feature>
<keyword evidence="4 7" id="KW-0812">Transmembrane</keyword>
<dbReference type="InterPro" id="IPR010656">
    <property type="entry name" value="DctM"/>
</dbReference>
<dbReference type="PANTHER" id="PTHR33362">
    <property type="entry name" value="SIALIC ACID TRAP TRANSPORTER PERMEASE PROTEIN SIAT-RELATED"/>
    <property type="match status" value="1"/>
</dbReference>
<feature type="domain" description="TRAP C4-dicarboxylate transport system permease DctM subunit" evidence="9">
    <location>
        <begin position="11"/>
        <end position="448"/>
    </location>
</feature>
<accession>A0A3N7HTX9</accession>
<evidence type="ECO:0000259" key="9">
    <source>
        <dbReference type="Pfam" id="PF06808"/>
    </source>
</evidence>
<evidence type="ECO:0000256" key="2">
    <source>
        <dbReference type="ARBA" id="ARBA00022475"/>
    </source>
</evidence>
<feature type="transmembrane region" description="Helical" evidence="7">
    <location>
        <begin position="145"/>
        <end position="169"/>
    </location>
</feature>
<sequence>MTMEQFAPMMFGGLILIMLIGFPVAFSLSALGLLCAFIAIHMGWFQPEFMQALPLNVFGILSNDLLLAIPFFTLMGSILEKCGLAEDMLDSMGQLFGPVRGGLGYSVIIVGFILGAITGTVAGQVIAMAMISLPVMMRYNYNMRYATGVLAASGTITQLVPPSLVLVVLADQLGQSVGAMYKGAWGPSILQVLIFAVYTFAVGVVKPEHVPGVPREARTMSGLALWGKCLRGIIPSAVLIFAVLGSMGGLPGIDTAICTPTEAGAMGAVGAFVLAGMHKRLNWELIKEAMTGTMRITAMVVFILIGSRVFSLVFQGVDGAKWIEHMLSSLPGGQIGFLIVVNIFVFFLAFFLDFFEIAFIILPMLGPVAQKLGINMVWFGVLLCVNMQTSFMHPPFGFALFYLRGISDTLFKAGALPKKVLSSDIYLGAIPWVIMQLILVVIVIFVPQSVTIFLDKEVAIDLDKVKIDAPTDKSYNDDKNNQNLDDLFKPKPGDAPASGAK</sequence>
<keyword evidence="5 7" id="KW-1133">Transmembrane helix</keyword>
<name>A0A3N7HTX9_9BURK</name>
<evidence type="ECO:0000256" key="8">
    <source>
        <dbReference type="SAM" id="MobiDB-lite"/>
    </source>
</evidence>
<proteinExistence type="inferred from homology"/>
<feature type="transmembrane region" description="Helical" evidence="7">
    <location>
        <begin position="425"/>
        <end position="446"/>
    </location>
</feature>
<feature type="transmembrane region" description="Helical" evidence="7">
    <location>
        <begin position="377"/>
        <end position="405"/>
    </location>
</feature>
<evidence type="ECO:0000313" key="11">
    <source>
        <dbReference type="Proteomes" id="UP000267464"/>
    </source>
</evidence>
<dbReference type="RefSeq" id="WP_124539642.1">
    <property type="nucleotide sequence ID" value="NZ_QUSW01000002.1"/>
</dbReference>
<feature type="region of interest" description="Disordered" evidence="8">
    <location>
        <begin position="471"/>
        <end position="501"/>
    </location>
</feature>
<feature type="compositionally biased region" description="Basic and acidic residues" evidence="8">
    <location>
        <begin position="471"/>
        <end position="492"/>
    </location>
</feature>
<evidence type="ECO:0000256" key="4">
    <source>
        <dbReference type="ARBA" id="ARBA00022692"/>
    </source>
</evidence>
<dbReference type="NCBIfam" id="TIGR00786">
    <property type="entry name" value="dctM"/>
    <property type="match status" value="1"/>
</dbReference>
<protein>
    <recommendedName>
        <fullName evidence="7">TRAP transporter large permease protein</fullName>
    </recommendedName>
</protein>
<comment type="function">
    <text evidence="7">Part of the tripartite ATP-independent periplasmic (TRAP) transport system.</text>
</comment>
<feature type="transmembrane region" description="Helical" evidence="7">
    <location>
        <begin position="337"/>
        <end position="365"/>
    </location>
</feature>
<reference evidence="10 11" key="1">
    <citation type="submission" date="2018-08" db="EMBL/GenBank/DDBJ databases">
        <authorList>
            <person name="Khan S.A."/>
            <person name="Jeon C.O."/>
            <person name="Chun B.H."/>
            <person name="Jeong S.E."/>
        </authorList>
    </citation>
    <scope>NUCLEOTIDE SEQUENCE [LARGE SCALE GENOMIC DNA]</scope>
    <source>
        <strain evidence="10 11">S-16</strain>
    </source>
</reference>
<comment type="subunit">
    <text evidence="7">The complex comprises the extracytoplasmic solute receptor protein and the two transmembrane proteins.</text>
</comment>
<dbReference type="GO" id="GO:0022857">
    <property type="term" value="F:transmembrane transporter activity"/>
    <property type="evidence" value="ECO:0007669"/>
    <property type="project" value="UniProtKB-UniRule"/>
</dbReference>
<dbReference type="PANTHER" id="PTHR33362:SF7">
    <property type="entry name" value="SLL1103 PROTEIN"/>
    <property type="match status" value="1"/>
</dbReference>
<comment type="caution">
    <text evidence="10">The sequence shown here is derived from an EMBL/GenBank/DDBJ whole genome shotgun (WGS) entry which is preliminary data.</text>
</comment>
<dbReference type="Pfam" id="PF06808">
    <property type="entry name" value="DctM"/>
    <property type="match status" value="1"/>
</dbReference>
<feature type="transmembrane region" description="Helical" evidence="7">
    <location>
        <begin position="105"/>
        <end position="133"/>
    </location>
</feature>
<evidence type="ECO:0000256" key="6">
    <source>
        <dbReference type="ARBA" id="ARBA00023136"/>
    </source>
</evidence>
<dbReference type="EMBL" id="QUSW01000002">
    <property type="protein sequence ID" value="RQP24746.1"/>
    <property type="molecule type" value="Genomic_DNA"/>
</dbReference>
<evidence type="ECO:0000256" key="1">
    <source>
        <dbReference type="ARBA" id="ARBA00004429"/>
    </source>
</evidence>
<feature type="transmembrane region" description="Helical" evidence="7">
    <location>
        <begin position="253"/>
        <end position="275"/>
    </location>
</feature>
<keyword evidence="3 7" id="KW-0997">Cell inner membrane</keyword>
<evidence type="ECO:0000256" key="7">
    <source>
        <dbReference type="RuleBase" id="RU369079"/>
    </source>
</evidence>
<keyword evidence="11" id="KW-1185">Reference proteome</keyword>
<dbReference type="GO" id="GO:0005886">
    <property type="term" value="C:plasma membrane"/>
    <property type="evidence" value="ECO:0007669"/>
    <property type="project" value="UniProtKB-SubCell"/>
</dbReference>
<comment type="subcellular location">
    <subcellularLocation>
        <location evidence="1 7">Cell inner membrane</location>
        <topology evidence="1 7">Multi-pass membrane protein</topology>
    </subcellularLocation>
</comment>